<evidence type="ECO:0000256" key="2">
    <source>
        <dbReference type="ARBA" id="ARBA00023242"/>
    </source>
</evidence>
<feature type="domain" description="Suppressor of forked" evidence="5">
    <location>
        <begin position="448"/>
        <end position="500"/>
    </location>
</feature>
<organism evidence="6 7">
    <name type="scientific">Mycena alexandri</name>
    <dbReference type="NCBI Taxonomy" id="1745969"/>
    <lineage>
        <taxon>Eukaryota</taxon>
        <taxon>Fungi</taxon>
        <taxon>Dikarya</taxon>
        <taxon>Basidiomycota</taxon>
        <taxon>Agaricomycotina</taxon>
        <taxon>Agaricomycetes</taxon>
        <taxon>Agaricomycetidae</taxon>
        <taxon>Agaricales</taxon>
        <taxon>Marasmiineae</taxon>
        <taxon>Mycenaceae</taxon>
        <taxon>Mycena</taxon>
    </lineage>
</organism>
<dbReference type="GO" id="GO:0003729">
    <property type="term" value="F:mRNA binding"/>
    <property type="evidence" value="ECO:0007669"/>
    <property type="project" value="TreeGrafter"/>
</dbReference>
<dbReference type="GO" id="GO:0005737">
    <property type="term" value="C:cytoplasm"/>
    <property type="evidence" value="ECO:0007669"/>
    <property type="project" value="UniProtKB-SubCell"/>
</dbReference>
<dbReference type="InterPro" id="IPR008847">
    <property type="entry name" value="Suf"/>
</dbReference>
<gene>
    <name evidence="6" type="ORF">C8F04DRAFT_1284899</name>
</gene>
<evidence type="ECO:0000256" key="1">
    <source>
        <dbReference type="ARBA" id="ARBA00022737"/>
    </source>
</evidence>
<dbReference type="EMBL" id="JARJCM010000921">
    <property type="protein sequence ID" value="KAJ7015735.1"/>
    <property type="molecule type" value="Genomic_DNA"/>
</dbReference>
<sequence length="544" mass="62944">MIQGVYDALLRRYPNTTPAQIAYLQHLTEDATKRKRAEELIKNYLPVSPSIELWNFYVAYAYEFAVKKIGHHHGSGPMWAEYLHILNGEGMDGQNTEVLRSTYHRCLQIPLENLESLWSRYEAFEMGLNKITAQKFMSNLLPAHMRARAVLRQLSIYLNGLTMNNQLGIFLPAPATFSWQERQLIARWKAYLKWEEGNPLAIEGKDSALLYSRIQMVYRKAVIDMRYYPDIWFMAYFWTTSVGRKDEGDGQSSRLGWKPIPTGTYLATADPAKKDHRDFTEIHAVYERFFSVLRVELGRLSAAAEREKDQEELPKLKKQYSNAWINYMRFARRAEGQKACRDVFRTARKDEYIGWEVYEAAAMVEYRCNLEDGRQVAGRIFEMAVKKYRSDASVKQHIRLWRLWRLGQDAKDAKDRFFPKTHVFGKPSPFVLDKMSVLGKTSKTLLTDDARALFESVIGTFAPQEAKPIWEHWARSRYQCDDLEALLELERRMAELYPSGAPSSPSQHSREPDHPPPAPLLEKEGKPIQLPHAPAFICVATSSL</sequence>
<dbReference type="Gene3D" id="1.25.40.1040">
    <property type="match status" value="1"/>
</dbReference>
<proteinExistence type="predicted"/>
<keyword evidence="3" id="KW-0963">Cytoplasm</keyword>
<comment type="caution">
    <text evidence="6">The sequence shown here is derived from an EMBL/GenBank/DDBJ whole genome shotgun (WGS) entry which is preliminary data.</text>
</comment>
<evidence type="ECO:0000313" key="6">
    <source>
        <dbReference type="EMBL" id="KAJ7015735.1"/>
    </source>
</evidence>
<reference evidence="6" key="1">
    <citation type="submission" date="2023-03" db="EMBL/GenBank/DDBJ databases">
        <title>Massive genome expansion in bonnet fungi (Mycena s.s.) driven by repeated elements and novel gene families across ecological guilds.</title>
        <authorList>
            <consortium name="Lawrence Berkeley National Laboratory"/>
            <person name="Harder C.B."/>
            <person name="Miyauchi S."/>
            <person name="Viragh M."/>
            <person name="Kuo A."/>
            <person name="Thoen E."/>
            <person name="Andreopoulos B."/>
            <person name="Lu D."/>
            <person name="Skrede I."/>
            <person name="Drula E."/>
            <person name="Henrissat B."/>
            <person name="Morin E."/>
            <person name="Kohler A."/>
            <person name="Barry K."/>
            <person name="LaButti K."/>
            <person name="Morin E."/>
            <person name="Salamov A."/>
            <person name="Lipzen A."/>
            <person name="Mereny Z."/>
            <person name="Hegedus B."/>
            <person name="Baldrian P."/>
            <person name="Stursova M."/>
            <person name="Weitz H."/>
            <person name="Taylor A."/>
            <person name="Grigoriev I.V."/>
            <person name="Nagy L.G."/>
            <person name="Martin F."/>
            <person name="Kauserud H."/>
        </authorList>
    </citation>
    <scope>NUCLEOTIDE SEQUENCE</scope>
    <source>
        <strain evidence="6">CBHHK200</strain>
    </source>
</reference>
<dbReference type="SUPFAM" id="SSF48452">
    <property type="entry name" value="TPR-like"/>
    <property type="match status" value="2"/>
</dbReference>
<dbReference type="GO" id="GO:0180010">
    <property type="term" value="P:co-transcriptional mRNA 3'-end processing, cleavage and polyadenylation pathway"/>
    <property type="evidence" value="ECO:0007669"/>
    <property type="project" value="UniProtKB-UniRule"/>
</dbReference>
<dbReference type="PANTHER" id="PTHR19980:SF0">
    <property type="entry name" value="CLEAVAGE STIMULATION FACTOR SUBUNIT 3"/>
    <property type="match status" value="1"/>
</dbReference>
<protein>
    <recommendedName>
        <fullName evidence="3">mRNA 3'-end-processing protein RNA14</fullName>
    </recommendedName>
</protein>
<keyword evidence="3" id="KW-0507">mRNA processing</keyword>
<dbReference type="Pfam" id="PF05843">
    <property type="entry name" value="Suf"/>
    <property type="match status" value="2"/>
</dbReference>
<dbReference type="PANTHER" id="PTHR19980">
    <property type="entry name" value="RNA CLEAVAGE STIMULATION FACTOR"/>
    <property type="match status" value="1"/>
</dbReference>
<keyword evidence="7" id="KW-1185">Reference proteome</keyword>
<dbReference type="InterPro" id="IPR011990">
    <property type="entry name" value="TPR-like_helical_dom_sf"/>
</dbReference>
<keyword evidence="2 3" id="KW-0539">Nucleus</keyword>
<dbReference type="Proteomes" id="UP001218188">
    <property type="component" value="Unassembled WGS sequence"/>
</dbReference>
<evidence type="ECO:0000256" key="3">
    <source>
        <dbReference type="RuleBase" id="RU369035"/>
    </source>
</evidence>
<feature type="domain" description="Suppressor of forked" evidence="5">
    <location>
        <begin position="59"/>
        <end position="392"/>
    </location>
</feature>
<comment type="function">
    <text evidence="3">Component of the cleavage factor IA (CFIA) complex, which is involved in the endonucleolytic cleavage during polyadenylation-dependent pre-mRNA 3'-end formation.</text>
</comment>
<feature type="region of interest" description="Disordered" evidence="4">
    <location>
        <begin position="497"/>
        <end position="525"/>
    </location>
</feature>
<dbReference type="InterPro" id="IPR045243">
    <property type="entry name" value="Rna14-like"/>
</dbReference>
<keyword evidence="1" id="KW-0677">Repeat</keyword>
<dbReference type="GO" id="GO:0005634">
    <property type="term" value="C:nucleus"/>
    <property type="evidence" value="ECO:0007669"/>
    <property type="project" value="UniProtKB-SubCell"/>
</dbReference>
<evidence type="ECO:0000313" key="7">
    <source>
        <dbReference type="Proteomes" id="UP001218188"/>
    </source>
</evidence>
<comment type="subcellular location">
    <subcellularLocation>
        <location evidence="3">Nucleus</location>
    </subcellularLocation>
    <subcellularLocation>
        <location evidence="3">Cytoplasm</location>
    </subcellularLocation>
    <text evidence="3">Nucleus and/or cytoplasm.</text>
</comment>
<evidence type="ECO:0000256" key="4">
    <source>
        <dbReference type="SAM" id="MobiDB-lite"/>
    </source>
</evidence>
<name>A0AAD6RV52_9AGAR</name>
<evidence type="ECO:0000259" key="5">
    <source>
        <dbReference type="Pfam" id="PF05843"/>
    </source>
</evidence>
<accession>A0AAD6RV52</accession>
<dbReference type="AlphaFoldDB" id="A0AAD6RV52"/>